<evidence type="ECO:0000256" key="1">
    <source>
        <dbReference type="SAM" id="MobiDB-lite"/>
    </source>
</evidence>
<reference evidence="2" key="1">
    <citation type="submission" date="2022-07" db="EMBL/GenBank/DDBJ databases">
        <title>The genome of Lyophyllum shimeji provides insight into the initial evolution of ectomycorrhizal fungal genome.</title>
        <authorList>
            <person name="Kobayashi Y."/>
            <person name="Shibata T."/>
            <person name="Hirakawa H."/>
            <person name="Shigenobu S."/>
            <person name="Nishiyama T."/>
            <person name="Yamada A."/>
            <person name="Hasebe M."/>
            <person name="Kawaguchi M."/>
        </authorList>
    </citation>
    <scope>NUCLEOTIDE SEQUENCE</scope>
    <source>
        <strain evidence="2">AT787</strain>
    </source>
</reference>
<proteinExistence type="predicted"/>
<sequence>MPNLLVTKPARISGPKIVRGGTEDSHVCLDSEQRTHKAQDPDKDRMLDIAAQSAKVEMEYDPSIHTGELPNRISAQQERDRMHLRVPSRHEKKDMEIEEMDREEMRRKGRYRTPPPNERERWYQQPLPYDPHEAEIKRDPGKRIINGEDYAKFYLRHAWDIPKYIEDHPEDLIPKK</sequence>
<evidence type="ECO:0000313" key="3">
    <source>
        <dbReference type="Proteomes" id="UP001063166"/>
    </source>
</evidence>
<evidence type="ECO:0000313" key="2">
    <source>
        <dbReference type="EMBL" id="GLB43558.1"/>
    </source>
</evidence>
<dbReference type="Proteomes" id="UP001063166">
    <property type="component" value="Unassembled WGS sequence"/>
</dbReference>
<protein>
    <submittedName>
        <fullName evidence="2">Uncharacterized protein</fullName>
    </submittedName>
</protein>
<feature type="region of interest" description="Disordered" evidence="1">
    <location>
        <begin position="1"/>
        <end position="24"/>
    </location>
</feature>
<dbReference type="EMBL" id="BRPK01000014">
    <property type="protein sequence ID" value="GLB43558.1"/>
    <property type="molecule type" value="Genomic_DNA"/>
</dbReference>
<feature type="compositionally biased region" description="Basic and acidic residues" evidence="1">
    <location>
        <begin position="130"/>
        <end position="140"/>
    </location>
</feature>
<feature type="region of interest" description="Disordered" evidence="1">
    <location>
        <begin position="59"/>
        <end position="140"/>
    </location>
</feature>
<gene>
    <name evidence="2" type="ORF">LshimejAT787_1400700</name>
</gene>
<comment type="caution">
    <text evidence="2">The sequence shown here is derived from an EMBL/GenBank/DDBJ whole genome shotgun (WGS) entry which is preliminary data.</text>
</comment>
<organism evidence="2 3">
    <name type="scientific">Lyophyllum shimeji</name>
    <name type="common">Hon-shimeji</name>
    <name type="synonym">Tricholoma shimeji</name>
    <dbReference type="NCBI Taxonomy" id="47721"/>
    <lineage>
        <taxon>Eukaryota</taxon>
        <taxon>Fungi</taxon>
        <taxon>Dikarya</taxon>
        <taxon>Basidiomycota</taxon>
        <taxon>Agaricomycotina</taxon>
        <taxon>Agaricomycetes</taxon>
        <taxon>Agaricomycetidae</taxon>
        <taxon>Agaricales</taxon>
        <taxon>Tricholomatineae</taxon>
        <taxon>Lyophyllaceae</taxon>
        <taxon>Lyophyllum</taxon>
    </lineage>
</organism>
<dbReference type="AlphaFoldDB" id="A0A9P3PX27"/>
<name>A0A9P3PX27_LYOSH</name>
<keyword evidence="3" id="KW-1185">Reference proteome</keyword>
<accession>A0A9P3PX27</accession>
<feature type="compositionally biased region" description="Basic and acidic residues" evidence="1">
    <location>
        <begin position="77"/>
        <end position="95"/>
    </location>
</feature>